<proteinExistence type="predicted"/>
<organism evidence="2">
    <name type="scientific">Zooxanthella nutricula</name>
    <dbReference type="NCBI Taxonomy" id="1333877"/>
    <lineage>
        <taxon>Eukaryota</taxon>
        <taxon>Sar</taxon>
        <taxon>Alveolata</taxon>
        <taxon>Dinophyceae</taxon>
        <taxon>Peridiniales</taxon>
        <taxon>Peridiniales incertae sedis</taxon>
        <taxon>Zooxanthella</taxon>
    </lineage>
</organism>
<evidence type="ECO:0008006" key="3">
    <source>
        <dbReference type="Google" id="ProtNLM"/>
    </source>
</evidence>
<protein>
    <recommendedName>
        <fullName evidence="3">C3H1-type domain-containing protein</fullName>
    </recommendedName>
</protein>
<feature type="compositionally biased region" description="Low complexity" evidence="1">
    <location>
        <begin position="1"/>
        <end position="16"/>
    </location>
</feature>
<accession>A0A7S2PTU7</accession>
<sequence length="444" mass="45622">MWAGILGLGRSLLGGPDAEGEEGDQAGEADAKVDGPQLPIKAAEDRAEKGSPGTPAASPASTVCPTQSEGSATKSDGSARSGGLPEFEYPSPAWVHNTFVEAPVRSLDAAFRASREAKSCPTSTISAPPGLPQMADADDENTQVPRVPLLGTSPVSSPTAAGATASPVRPALWPRTFSAETLEAALIAAAEAKATATPVGSPTAALAFEPPAFWPRTMSGDGLDASLAALIESSPLGAALAAPHPMFWPRTMSGDDLEASLSLAEAVMDSQHDWTTPIVPAAGDRAAPAVPPPPQQLPPALLETKAVPPPPAASAHALDSQVVSLADALPEPELGTAALPTAGSRGHRLGNCKPCAFLHTKGCKNGKECPFCHLCERGEKKRRRKEKWQQGQQHQHQQKHMQHQLQAQAVQAAHAAAALAFPPAVGFAPSPAGLAPVSLAAAIR</sequence>
<feature type="compositionally biased region" description="Acidic residues" evidence="1">
    <location>
        <begin position="18"/>
        <end position="27"/>
    </location>
</feature>
<feature type="region of interest" description="Disordered" evidence="1">
    <location>
        <begin position="1"/>
        <end position="84"/>
    </location>
</feature>
<feature type="region of interest" description="Disordered" evidence="1">
    <location>
        <begin position="286"/>
        <end position="315"/>
    </location>
</feature>
<feature type="compositionally biased region" description="Polar residues" evidence="1">
    <location>
        <begin position="59"/>
        <end position="78"/>
    </location>
</feature>
<reference evidence="2" key="1">
    <citation type="submission" date="2021-01" db="EMBL/GenBank/DDBJ databases">
        <authorList>
            <person name="Corre E."/>
            <person name="Pelletier E."/>
            <person name="Niang G."/>
            <person name="Scheremetjew M."/>
            <person name="Finn R."/>
            <person name="Kale V."/>
            <person name="Holt S."/>
            <person name="Cochrane G."/>
            <person name="Meng A."/>
            <person name="Brown T."/>
            <person name="Cohen L."/>
        </authorList>
    </citation>
    <scope>NUCLEOTIDE SEQUENCE</scope>
    <source>
        <strain evidence="2">RCC3387</strain>
    </source>
</reference>
<evidence type="ECO:0000313" key="2">
    <source>
        <dbReference type="EMBL" id="CAD9619393.1"/>
    </source>
</evidence>
<evidence type="ECO:0000256" key="1">
    <source>
        <dbReference type="SAM" id="MobiDB-lite"/>
    </source>
</evidence>
<dbReference type="EMBL" id="HBGW01069739">
    <property type="protein sequence ID" value="CAD9619393.1"/>
    <property type="molecule type" value="Transcribed_RNA"/>
</dbReference>
<gene>
    <name evidence="2" type="ORF">BRAN1462_LOCUS44462</name>
</gene>
<dbReference type="AlphaFoldDB" id="A0A7S2PTU7"/>
<name>A0A7S2PTU7_9DINO</name>
<feature type="region of interest" description="Disordered" evidence="1">
    <location>
        <begin position="115"/>
        <end position="138"/>
    </location>
</feature>